<reference evidence="2" key="1">
    <citation type="journal article" date="2017" name="Cell">
        <title>Insights into land plant evolution garnered from the Marchantia polymorpha genome.</title>
        <authorList>
            <person name="Bowman J.L."/>
            <person name="Kohchi T."/>
            <person name="Yamato K.T."/>
            <person name="Jenkins J."/>
            <person name="Shu S."/>
            <person name="Ishizaki K."/>
            <person name="Yamaoka S."/>
            <person name="Nishihama R."/>
            <person name="Nakamura Y."/>
            <person name="Berger F."/>
            <person name="Adam C."/>
            <person name="Aki S.S."/>
            <person name="Althoff F."/>
            <person name="Araki T."/>
            <person name="Arteaga-Vazquez M.A."/>
            <person name="Balasubrmanian S."/>
            <person name="Barry K."/>
            <person name="Bauer D."/>
            <person name="Boehm C.R."/>
            <person name="Briginshaw L."/>
            <person name="Caballero-Perez J."/>
            <person name="Catarino B."/>
            <person name="Chen F."/>
            <person name="Chiyoda S."/>
            <person name="Chovatia M."/>
            <person name="Davies K.M."/>
            <person name="Delmans M."/>
            <person name="Demura T."/>
            <person name="Dierschke T."/>
            <person name="Dolan L."/>
            <person name="Dorantes-Acosta A.E."/>
            <person name="Eklund D.M."/>
            <person name="Florent S.N."/>
            <person name="Flores-Sandoval E."/>
            <person name="Fujiyama A."/>
            <person name="Fukuzawa H."/>
            <person name="Galik B."/>
            <person name="Grimanelli D."/>
            <person name="Grimwood J."/>
            <person name="Grossniklaus U."/>
            <person name="Hamada T."/>
            <person name="Haseloff J."/>
            <person name="Hetherington A.J."/>
            <person name="Higo A."/>
            <person name="Hirakawa Y."/>
            <person name="Hundley H.N."/>
            <person name="Ikeda Y."/>
            <person name="Inoue K."/>
            <person name="Inoue S.I."/>
            <person name="Ishida S."/>
            <person name="Jia Q."/>
            <person name="Kakita M."/>
            <person name="Kanazawa T."/>
            <person name="Kawai Y."/>
            <person name="Kawashima T."/>
            <person name="Kennedy M."/>
            <person name="Kinose K."/>
            <person name="Kinoshita T."/>
            <person name="Kohara Y."/>
            <person name="Koide E."/>
            <person name="Komatsu K."/>
            <person name="Kopischke S."/>
            <person name="Kubo M."/>
            <person name="Kyozuka J."/>
            <person name="Lagercrantz U."/>
            <person name="Lin S.S."/>
            <person name="Lindquist E."/>
            <person name="Lipzen A.M."/>
            <person name="Lu C.W."/>
            <person name="De Luna E."/>
            <person name="Martienssen R.A."/>
            <person name="Minamino N."/>
            <person name="Mizutani M."/>
            <person name="Mizutani M."/>
            <person name="Mochizuki N."/>
            <person name="Monte I."/>
            <person name="Mosher R."/>
            <person name="Nagasaki H."/>
            <person name="Nakagami H."/>
            <person name="Naramoto S."/>
            <person name="Nishitani K."/>
            <person name="Ohtani M."/>
            <person name="Okamoto T."/>
            <person name="Okumura M."/>
            <person name="Phillips J."/>
            <person name="Pollak B."/>
            <person name="Reinders A."/>
            <person name="Rovekamp M."/>
            <person name="Sano R."/>
            <person name="Sawa S."/>
            <person name="Schmid M.W."/>
            <person name="Shirakawa M."/>
            <person name="Solano R."/>
            <person name="Spunde A."/>
            <person name="Suetsugu N."/>
            <person name="Sugano S."/>
            <person name="Sugiyama A."/>
            <person name="Sun R."/>
            <person name="Suzuki Y."/>
            <person name="Takenaka M."/>
            <person name="Takezawa D."/>
            <person name="Tomogane H."/>
            <person name="Tsuzuki M."/>
            <person name="Ueda T."/>
            <person name="Umeda M."/>
            <person name="Ward J.M."/>
            <person name="Watanabe Y."/>
            <person name="Yazaki K."/>
            <person name="Yokoyama R."/>
            <person name="Yoshitake Y."/>
            <person name="Yotsui I."/>
            <person name="Zachgo S."/>
            <person name="Schmutz J."/>
        </authorList>
    </citation>
    <scope>NUCLEOTIDE SEQUENCE [LARGE SCALE GENOMIC DNA]</scope>
    <source>
        <strain evidence="2">Tak-1</strain>
    </source>
</reference>
<keyword evidence="2" id="KW-1185">Reference proteome</keyword>
<protein>
    <submittedName>
        <fullName evidence="1">Uncharacterized protein</fullName>
    </submittedName>
</protein>
<proteinExistence type="predicted"/>
<gene>
    <name evidence="1" type="ORF">MARPO_0078s0050</name>
</gene>
<evidence type="ECO:0000313" key="2">
    <source>
        <dbReference type="Proteomes" id="UP000244005"/>
    </source>
</evidence>
<accession>A0A2R6WLA7</accession>
<dbReference type="AlphaFoldDB" id="A0A2R6WLA7"/>
<dbReference type="EMBL" id="KZ772750">
    <property type="protein sequence ID" value="PTQ34648.1"/>
    <property type="molecule type" value="Genomic_DNA"/>
</dbReference>
<dbReference type="Proteomes" id="UP000244005">
    <property type="component" value="Unassembled WGS sequence"/>
</dbReference>
<dbReference type="Gramene" id="Mp5g00510.1">
    <property type="protein sequence ID" value="Mp5g00510.1.cds1"/>
    <property type="gene ID" value="Mp5g00510"/>
</dbReference>
<evidence type="ECO:0000313" key="1">
    <source>
        <dbReference type="EMBL" id="PTQ34648.1"/>
    </source>
</evidence>
<sequence>MFSQSVSPLCHLTTACQSPTVHSTVQMFGAFCEFSCSEFLDLDLWRSAANVGLQWPISDSYSFSKVGLSEDV</sequence>
<name>A0A2R6WLA7_MARPO</name>
<organism evidence="1 2">
    <name type="scientific">Marchantia polymorpha</name>
    <name type="common">Common liverwort</name>
    <name type="synonym">Marchantia aquatica</name>
    <dbReference type="NCBI Taxonomy" id="3197"/>
    <lineage>
        <taxon>Eukaryota</taxon>
        <taxon>Viridiplantae</taxon>
        <taxon>Streptophyta</taxon>
        <taxon>Embryophyta</taxon>
        <taxon>Marchantiophyta</taxon>
        <taxon>Marchantiopsida</taxon>
        <taxon>Marchantiidae</taxon>
        <taxon>Marchantiales</taxon>
        <taxon>Marchantiaceae</taxon>
        <taxon>Marchantia</taxon>
    </lineage>
</organism>